<protein>
    <submittedName>
        <fullName evidence="8">GtrA family protein</fullName>
    </submittedName>
</protein>
<evidence type="ECO:0000256" key="2">
    <source>
        <dbReference type="ARBA" id="ARBA00009399"/>
    </source>
</evidence>
<dbReference type="InterPro" id="IPR007267">
    <property type="entry name" value="GtrA_DPMS_TM"/>
</dbReference>
<keyword evidence="9" id="KW-1185">Reference proteome</keyword>
<dbReference type="Pfam" id="PF04138">
    <property type="entry name" value="GtrA_DPMS_TM"/>
    <property type="match status" value="1"/>
</dbReference>
<dbReference type="InterPro" id="IPR051401">
    <property type="entry name" value="GtrA_CellWall_Glycosyl"/>
</dbReference>
<sequence length="234" mass="26574">MVLSEYGGIVLGSRRFKGKVPLRSRFGNAVIRSVYALMTGSGLHTQTGLRGYSPDMLKWLCNIPGDRFEYEMNLLLAAHKKEIAMKEVFIDTVYIDKNRSSHFHPLKDSFRVYKPILLFSASSLIAALIDFILLLLLKQATGSLLFAVIGARTCSSSMNYAMNRSVVFRKKERPSTVTRSMPRYFALVLLIMMLNYGLLSLLHTLMALPIVPAKLLTEAILFLFSYWAQRKFVY</sequence>
<name>A0ABS6FJR8_9BACL</name>
<accession>A0ABS6FJR8</accession>
<dbReference type="Proteomes" id="UP000743001">
    <property type="component" value="Unassembled WGS sequence"/>
</dbReference>
<feature type="transmembrane region" description="Helical" evidence="6">
    <location>
        <begin position="183"/>
        <end position="202"/>
    </location>
</feature>
<feature type="transmembrane region" description="Helical" evidence="6">
    <location>
        <begin position="208"/>
        <end position="228"/>
    </location>
</feature>
<feature type="domain" description="GtrA/DPMS transmembrane" evidence="7">
    <location>
        <begin position="119"/>
        <end position="233"/>
    </location>
</feature>
<reference evidence="8 9" key="1">
    <citation type="submission" date="2021-06" db="EMBL/GenBank/DDBJ databases">
        <authorList>
            <person name="Sun Q."/>
            <person name="Li D."/>
        </authorList>
    </citation>
    <scope>NUCLEOTIDE SEQUENCE [LARGE SCALE GENOMIC DNA]</scope>
    <source>
        <strain evidence="8 9">MSJ-6</strain>
    </source>
</reference>
<evidence type="ECO:0000256" key="5">
    <source>
        <dbReference type="ARBA" id="ARBA00023136"/>
    </source>
</evidence>
<feature type="transmembrane region" description="Helical" evidence="6">
    <location>
        <begin position="116"/>
        <end position="137"/>
    </location>
</feature>
<dbReference type="PANTHER" id="PTHR38459:SF1">
    <property type="entry name" value="PROPHAGE BACTOPRENOL-LINKED GLUCOSE TRANSLOCASE HOMOLOG"/>
    <property type="match status" value="1"/>
</dbReference>
<evidence type="ECO:0000259" key="7">
    <source>
        <dbReference type="Pfam" id="PF04138"/>
    </source>
</evidence>
<proteinExistence type="inferred from homology"/>
<evidence type="ECO:0000256" key="4">
    <source>
        <dbReference type="ARBA" id="ARBA00022989"/>
    </source>
</evidence>
<evidence type="ECO:0000313" key="8">
    <source>
        <dbReference type="EMBL" id="MBU5670416.1"/>
    </source>
</evidence>
<organism evidence="8 9">
    <name type="scientific">Paenibacillus brevis</name>
    <dbReference type="NCBI Taxonomy" id="2841508"/>
    <lineage>
        <taxon>Bacteria</taxon>
        <taxon>Bacillati</taxon>
        <taxon>Bacillota</taxon>
        <taxon>Bacilli</taxon>
        <taxon>Bacillales</taxon>
        <taxon>Paenibacillaceae</taxon>
        <taxon>Paenibacillus</taxon>
    </lineage>
</organism>
<keyword evidence="3 6" id="KW-0812">Transmembrane</keyword>
<evidence type="ECO:0000256" key="6">
    <source>
        <dbReference type="SAM" id="Phobius"/>
    </source>
</evidence>
<dbReference type="RefSeq" id="WP_216476743.1">
    <property type="nucleotide sequence ID" value="NZ_JAHLQJ010000001.1"/>
</dbReference>
<comment type="similarity">
    <text evidence="2">Belongs to the GtrA family.</text>
</comment>
<gene>
    <name evidence="8" type="ORF">KQJ23_01095</name>
</gene>
<comment type="caution">
    <text evidence="8">The sequence shown here is derived from an EMBL/GenBank/DDBJ whole genome shotgun (WGS) entry which is preliminary data.</text>
</comment>
<comment type="subcellular location">
    <subcellularLocation>
        <location evidence="1">Membrane</location>
        <topology evidence="1">Multi-pass membrane protein</topology>
    </subcellularLocation>
</comment>
<dbReference type="PANTHER" id="PTHR38459">
    <property type="entry name" value="PROPHAGE BACTOPRENOL-LINKED GLUCOSE TRANSLOCASE HOMOLOG"/>
    <property type="match status" value="1"/>
</dbReference>
<keyword evidence="5 6" id="KW-0472">Membrane</keyword>
<dbReference type="EMBL" id="JAHLQJ010000001">
    <property type="protein sequence ID" value="MBU5670416.1"/>
    <property type="molecule type" value="Genomic_DNA"/>
</dbReference>
<keyword evidence="4 6" id="KW-1133">Transmembrane helix</keyword>
<evidence type="ECO:0000313" key="9">
    <source>
        <dbReference type="Proteomes" id="UP000743001"/>
    </source>
</evidence>
<evidence type="ECO:0000256" key="3">
    <source>
        <dbReference type="ARBA" id="ARBA00022692"/>
    </source>
</evidence>
<evidence type="ECO:0000256" key="1">
    <source>
        <dbReference type="ARBA" id="ARBA00004141"/>
    </source>
</evidence>